<dbReference type="AlphaFoldDB" id="A0A9D3V7D1"/>
<proteinExistence type="predicted"/>
<feature type="non-terminal residue" evidence="1">
    <location>
        <position position="1"/>
    </location>
</feature>
<organism evidence="1 2">
    <name type="scientific">Gossypium stocksii</name>
    <dbReference type="NCBI Taxonomy" id="47602"/>
    <lineage>
        <taxon>Eukaryota</taxon>
        <taxon>Viridiplantae</taxon>
        <taxon>Streptophyta</taxon>
        <taxon>Embryophyta</taxon>
        <taxon>Tracheophyta</taxon>
        <taxon>Spermatophyta</taxon>
        <taxon>Magnoliopsida</taxon>
        <taxon>eudicotyledons</taxon>
        <taxon>Gunneridae</taxon>
        <taxon>Pentapetalae</taxon>
        <taxon>rosids</taxon>
        <taxon>malvids</taxon>
        <taxon>Malvales</taxon>
        <taxon>Malvaceae</taxon>
        <taxon>Malvoideae</taxon>
        <taxon>Gossypium</taxon>
    </lineage>
</organism>
<sequence>LQGKTFIQERGFKPLTVLYKEIWALVWYQRWEYIFITPKDLAMILVVQEFCASFRGQDSRKPYDAIWEIVTVRGKE</sequence>
<reference evidence="1 2" key="1">
    <citation type="journal article" date="2021" name="Plant Biotechnol. J.">
        <title>Multi-omics assisted identification of the key and species-specific regulatory components of drought-tolerant mechanisms in Gossypium stocksii.</title>
        <authorList>
            <person name="Yu D."/>
            <person name="Ke L."/>
            <person name="Zhang D."/>
            <person name="Wu Y."/>
            <person name="Sun Y."/>
            <person name="Mei J."/>
            <person name="Sun J."/>
            <person name="Sun Y."/>
        </authorList>
    </citation>
    <scope>NUCLEOTIDE SEQUENCE [LARGE SCALE GENOMIC DNA]</scope>
    <source>
        <strain evidence="2">cv. E1</strain>
        <tissue evidence="1">Leaf</tissue>
    </source>
</reference>
<comment type="caution">
    <text evidence="1">The sequence shown here is derived from an EMBL/GenBank/DDBJ whole genome shotgun (WGS) entry which is preliminary data.</text>
</comment>
<accession>A0A9D3V7D1</accession>
<feature type="non-terminal residue" evidence="1">
    <location>
        <position position="76"/>
    </location>
</feature>
<evidence type="ECO:0000313" key="1">
    <source>
        <dbReference type="EMBL" id="KAH1072981.1"/>
    </source>
</evidence>
<gene>
    <name evidence="1" type="ORF">J1N35_025309</name>
</gene>
<name>A0A9D3V7D1_9ROSI</name>
<dbReference type="Proteomes" id="UP000828251">
    <property type="component" value="Unassembled WGS sequence"/>
</dbReference>
<keyword evidence="2" id="KW-1185">Reference proteome</keyword>
<evidence type="ECO:0000313" key="2">
    <source>
        <dbReference type="Proteomes" id="UP000828251"/>
    </source>
</evidence>
<protein>
    <submittedName>
        <fullName evidence="1">Uncharacterized protein</fullName>
    </submittedName>
</protein>
<dbReference type="OrthoDB" id="10428565at2759"/>
<dbReference type="EMBL" id="JAIQCV010000008">
    <property type="protein sequence ID" value="KAH1072981.1"/>
    <property type="molecule type" value="Genomic_DNA"/>
</dbReference>